<dbReference type="AlphaFoldDB" id="A0AA36HRS8"/>
<keyword evidence="2" id="KW-1185">Reference proteome</keyword>
<dbReference type="Proteomes" id="UP001178507">
    <property type="component" value="Unassembled WGS sequence"/>
</dbReference>
<accession>A0AA36HRS8</accession>
<sequence>MGVPAPRAAICMAGPANRLPPQKTLDRAGLAAQVLEADAFALLARKAPPFWQNSQFPAQVYYEEDGRGREALLVDYQRFSSGNNTWEAHRDEPYKYWIFARLDWHWLYLPPSLSLFEQVDPAKIWIPDGADWDGINDRFALVPRHLGERYFGRWKPILNGSYVPMLASAHAGQLDPRIERGPEWSLLATLSRIPVARFAAIGAVLCPKNSRRGRHGRCTRRDKESDLSFKYSAEVSEASANAARLLKGWTWQPGAAPLLEPPCFKDPEDGLACCSRTLGPCGLRAW</sequence>
<organism evidence="1 2">
    <name type="scientific">Effrenium voratum</name>
    <dbReference type="NCBI Taxonomy" id="2562239"/>
    <lineage>
        <taxon>Eukaryota</taxon>
        <taxon>Sar</taxon>
        <taxon>Alveolata</taxon>
        <taxon>Dinophyceae</taxon>
        <taxon>Suessiales</taxon>
        <taxon>Symbiodiniaceae</taxon>
        <taxon>Effrenium</taxon>
    </lineage>
</organism>
<reference evidence="1" key="1">
    <citation type="submission" date="2023-08" db="EMBL/GenBank/DDBJ databases">
        <authorList>
            <person name="Chen Y."/>
            <person name="Shah S."/>
            <person name="Dougan E. K."/>
            <person name="Thang M."/>
            <person name="Chan C."/>
        </authorList>
    </citation>
    <scope>NUCLEOTIDE SEQUENCE</scope>
</reference>
<protein>
    <submittedName>
        <fullName evidence="1">Uncharacterized protein</fullName>
    </submittedName>
</protein>
<gene>
    <name evidence="1" type="ORF">EVOR1521_LOCUS3776</name>
</gene>
<evidence type="ECO:0000313" key="2">
    <source>
        <dbReference type="Proteomes" id="UP001178507"/>
    </source>
</evidence>
<name>A0AA36HRS8_9DINO</name>
<dbReference type="EMBL" id="CAUJNA010000234">
    <property type="protein sequence ID" value="CAJ1374150.1"/>
    <property type="molecule type" value="Genomic_DNA"/>
</dbReference>
<evidence type="ECO:0000313" key="1">
    <source>
        <dbReference type="EMBL" id="CAJ1374150.1"/>
    </source>
</evidence>
<comment type="caution">
    <text evidence="1">The sequence shown here is derived from an EMBL/GenBank/DDBJ whole genome shotgun (WGS) entry which is preliminary data.</text>
</comment>
<proteinExistence type="predicted"/>